<evidence type="ECO:0000256" key="1">
    <source>
        <dbReference type="SAM" id="MobiDB-lite"/>
    </source>
</evidence>
<name>A0A8J2NQT0_9HEXA</name>
<proteinExistence type="predicted"/>
<evidence type="ECO:0000313" key="3">
    <source>
        <dbReference type="Proteomes" id="UP000708208"/>
    </source>
</evidence>
<dbReference type="EMBL" id="CAJVCH010004808">
    <property type="protein sequence ID" value="CAG7654944.1"/>
    <property type="molecule type" value="Genomic_DNA"/>
</dbReference>
<accession>A0A8J2NQT0</accession>
<evidence type="ECO:0000313" key="2">
    <source>
        <dbReference type="EMBL" id="CAG7654944.1"/>
    </source>
</evidence>
<protein>
    <submittedName>
        <fullName evidence="2">Uncharacterized protein</fullName>
    </submittedName>
</protein>
<organism evidence="2 3">
    <name type="scientific">Allacma fusca</name>
    <dbReference type="NCBI Taxonomy" id="39272"/>
    <lineage>
        <taxon>Eukaryota</taxon>
        <taxon>Metazoa</taxon>
        <taxon>Ecdysozoa</taxon>
        <taxon>Arthropoda</taxon>
        <taxon>Hexapoda</taxon>
        <taxon>Collembola</taxon>
        <taxon>Symphypleona</taxon>
        <taxon>Sminthuridae</taxon>
        <taxon>Allacma</taxon>
    </lineage>
</organism>
<keyword evidence="3" id="KW-1185">Reference proteome</keyword>
<dbReference type="Proteomes" id="UP000708208">
    <property type="component" value="Unassembled WGS sequence"/>
</dbReference>
<gene>
    <name evidence="2" type="ORF">AFUS01_LOCUS898</name>
</gene>
<feature type="region of interest" description="Disordered" evidence="1">
    <location>
        <begin position="1"/>
        <end position="32"/>
    </location>
</feature>
<dbReference type="AlphaFoldDB" id="A0A8J2NQT0"/>
<sequence length="97" mass="10729">MEPQVRKRCRGDGTNSDDKTGLLSATPESNYGNSSKNVMFPDSACAIFLGCLRDVRLLADWHGNGNAHPVSSERLAHRKDSSAKIYYGFYGVGDHYF</sequence>
<reference evidence="2" key="1">
    <citation type="submission" date="2021-06" db="EMBL/GenBank/DDBJ databases">
        <authorList>
            <person name="Hodson N. C."/>
            <person name="Mongue J. A."/>
            <person name="Jaron S. K."/>
        </authorList>
    </citation>
    <scope>NUCLEOTIDE SEQUENCE</scope>
</reference>
<comment type="caution">
    <text evidence="2">The sequence shown here is derived from an EMBL/GenBank/DDBJ whole genome shotgun (WGS) entry which is preliminary data.</text>
</comment>